<feature type="binding site" evidence="4">
    <location>
        <begin position="276"/>
        <end position="281"/>
    </location>
    <ligand>
        <name>ATP</name>
        <dbReference type="ChEBI" id="CHEBI:30616"/>
    </ligand>
</feature>
<comment type="caution">
    <text evidence="8">The sequence shown here is derived from an EMBL/GenBank/DDBJ whole genome shotgun (WGS) entry which is preliminary data.</text>
</comment>
<name>A0ABN1NKH1_9ACTN</name>
<dbReference type="PANTHER" id="PTHR23077">
    <property type="entry name" value="AAA-FAMILY ATPASE"/>
    <property type="match status" value="1"/>
</dbReference>
<feature type="coiled-coil region" evidence="4">
    <location>
        <begin position="53"/>
        <end position="94"/>
    </location>
</feature>
<proteinExistence type="inferred from homology"/>
<keyword evidence="9" id="KW-1185">Reference proteome</keyword>
<dbReference type="Gene3D" id="3.40.50.300">
    <property type="entry name" value="P-loop containing nucleotide triphosphate hydrolases"/>
    <property type="match status" value="1"/>
</dbReference>
<dbReference type="EMBL" id="BAAAHG010000012">
    <property type="protein sequence ID" value="GAA0910633.1"/>
    <property type="molecule type" value="Genomic_DNA"/>
</dbReference>
<dbReference type="Pfam" id="PF17758">
    <property type="entry name" value="Prot_ATP_ID_OB_N"/>
    <property type="match status" value="1"/>
</dbReference>
<evidence type="ECO:0000256" key="3">
    <source>
        <dbReference type="ARBA" id="ARBA00023054"/>
    </source>
</evidence>
<keyword evidence="3 4" id="KW-0175">Coiled coil</keyword>
<evidence type="ECO:0000256" key="5">
    <source>
        <dbReference type="RuleBase" id="RU003651"/>
    </source>
</evidence>
<keyword evidence="2 4" id="KW-0067">ATP-binding</keyword>
<dbReference type="SUPFAM" id="SSF52540">
    <property type="entry name" value="P-loop containing nucleoside triphosphate hydrolases"/>
    <property type="match status" value="1"/>
</dbReference>
<dbReference type="InterPro" id="IPR003959">
    <property type="entry name" value="ATPase_AAA_core"/>
</dbReference>
<dbReference type="Proteomes" id="UP001501005">
    <property type="component" value="Unassembled WGS sequence"/>
</dbReference>
<comment type="subunit">
    <text evidence="4">Homohexamer. Assembles into a hexameric ring structure.</text>
</comment>
<dbReference type="InterPro" id="IPR003593">
    <property type="entry name" value="AAA+_ATPase"/>
</dbReference>
<dbReference type="SMART" id="SM00382">
    <property type="entry name" value="AAA"/>
    <property type="match status" value="1"/>
</dbReference>
<reference evidence="8 9" key="1">
    <citation type="journal article" date="2019" name="Int. J. Syst. Evol. Microbiol.">
        <title>The Global Catalogue of Microorganisms (GCM) 10K type strain sequencing project: providing services to taxonomists for standard genome sequencing and annotation.</title>
        <authorList>
            <consortium name="The Broad Institute Genomics Platform"/>
            <consortium name="The Broad Institute Genome Sequencing Center for Infectious Disease"/>
            <person name="Wu L."/>
            <person name="Ma J."/>
        </authorList>
    </citation>
    <scope>NUCLEOTIDE SEQUENCE [LARGE SCALE GENOMIC DNA]</scope>
    <source>
        <strain evidence="8 9">JCM 10673</strain>
    </source>
</reference>
<gene>
    <name evidence="4 8" type="primary">arc</name>
    <name evidence="8" type="ORF">GCM10009549_20750</name>
</gene>
<feature type="region of interest" description="Disordered" evidence="6">
    <location>
        <begin position="1"/>
        <end position="23"/>
    </location>
</feature>
<keyword evidence="1 4" id="KW-0547">Nucleotide-binding</keyword>
<dbReference type="NCBIfam" id="TIGR03689">
    <property type="entry name" value="pup_AAA"/>
    <property type="match status" value="1"/>
</dbReference>
<evidence type="ECO:0000259" key="7">
    <source>
        <dbReference type="SMART" id="SM00382"/>
    </source>
</evidence>
<dbReference type="RefSeq" id="WP_344049099.1">
    <property type="nucleotide sequence ID" value="NZ_BAAAHG010000012.1"/>
</dbReference>
<sequence>MAAHDDDMNRGIRPGQGSDDPAGHIAYLEQEIAVLRRKLADSPRHTRILEERIVELQTNLAGVSAQNERLANTLREARDQIVALKEEVDRLAQPPAGFGVFLQANEDGTADIFTGGRKLRVNVSPSVELEELKRGQEVMLNEALNVVEAMDFERVGEIVTLKEVLEDGERALVLGHTDEERVVRLAEPLLGVTIRPGDALLLEPRSGYVYEVVPKSEVEELVLEEVPDIGYEQIGGLSSQIEAIRDAVELPYLYPDLFKEHELRPPKGVLLYGPPGCGKTLIAKAVANSLAKKVAEVTGQPTGKSFFLNVKGPELLNKYVGETERQIRLVFQRAREKASEGTPVIVFFDEMESLFRTRGSGVSSDVENTIVPQLLAEIDGVEGLQNVVVIGASNREDMIDPAILRPGRLDVKIKIERPDAEAAKDIFSKYLTERLPLHADDLAEHGGDKTATVQAMIQAAVEHMYAETEENRFLEVTYANGDKEVLYFKDFNSGAMIENIVGRAKKMAIKDYLEKNQKGLRVSHLLQACVDEFKENEDLPNTTNPDDWARISGKKGERIVYIRTLITGKQGADTGRSIDTVANTGQYL</sequence>
<accession>A0ABN1NKH1</accession>
<dbReference type="Gene3D" id="1.10.8.60">
    <property type="match status" value="1"/>
</dbReference>
<dbReference type="Gene3D" id="2.40.50.140">
    <property type="entry name" value="Nucleic acid-binding proteins"/>
    <property type="match status" value="2"/>
</dbReference>
<dbReference type="GO" id="GO:0000502">
    <property type="term" value="C:proteasome complex"/>
    <property type="evidence" value="ECO:0007669"/>
    <property type="project" value="UniProtKB-KW"/>
</dbReference>
<dbReference type="PANTHER" id="PTHR23077:SF144">
    <property type="entry name" value="PROTEASOME-ASSOCIATED ATPASE"/>
    <property type="match status" value="1"/>
</dbReference>
<dbReference type="Pfam" id="PF16450">
    <property type="entry name" value="Prot_ATP_ID_OB_C"/>
    <property type="match status" value="1"/>
</dbReference>
<feature type="compositionally biased region" description="Basic and acidic residues" evidence="6">
    <location>
        <begin position="1"/>
        <end position="10"/>
    </location>
</feature>
<protein>
    <recommendedName>
        <fullName evidence="4">AAA ATPase forming ring-shaped complexes</fullName>
        <shortName evidence="4">ARC</shortName>
    </recommendedName>
</protein>
<dbReference type="InterPro" id="IPR050168">
    <property type="entry name" value="AAA_ATPase_domain"/>
</dbReference>
<evidence type="ECO:0000313" key="8">
    <source>
        <dbReference type="EMBL" id="GAA0910633.1"/>
    </source>
</evidence>
<organism evidence="8 9">
    <name type="scientific">Streptomyces thermoalcalitolerans</name>
    <dbReference type="NCBI Taxonomy" id="65605"/>
    <lineage>
        <taxon>Bacteria</taxon>
        <taxon>Bacillati</taxon>
        <taxon>Actinomycetota</taxon>
        <taxon>Actinomycetes</taxon>
        <taxon>Kitasatosporales</taxon>
        <taxon>Streptomycetaceae</taxon>
        <taxon>Streptomyces</taxon>
    </lineage>
</organism>
<dbReference type="InterPro" id="IPR012340">
    <property type="entry name" value="NA-bd_OB-fold"/>
</dbReference>
<dbReference type="Gene3D" id="1.20.5.170">
    <property type="match status" value="1"/>
</dbReference>
<comment type="similarity">
    <text evidence="4 5">Belongs to the AAA ATPase family.</text>
</comment>
<dbReference type="InterPro" id="IPR041626">
    <property type="entry name" value="Prot_ATP_ID_OB_N"/>
</dbReference>
<dbReference type="InterPro" id="IPR022482">
    <property type="entry name" value="Proteasome_ATPase"/>
</dbReference>
<evidence type="ECO:0000256" key="1">
    <source>
        <dbReference type="ARBA" id="ARBA00022741"/>
    </source>
</evidence>
<dbReference type="Pfam" id="PF00004">
    <property type="entry name" value="AAA"/>
    <property type="match status" value="1"/>
</dbReference>
<keyword evidence="8" id="KW-0647">Proteasome</keyword>
<dbReference type="HAMAP" id="MF_02112">
    <property type="entry name" value="ARC_ATPase"/>
    <property type="match status" value="1"/>
</dbReference>
<feature type="domain" description="AAA+ ATPase" evidence="7">
    <location>
        <begin position="265"/>
        <end position="419"/>
    </location>
</feature>
<evidence type="ECO:0000313" key="9">
    <source>
        <dbReference type="Proteomes" id="UP001501005"/>
    </source>
</evidence>
<evidence type="ECO:0000256" key="2">
    <source>
        <dbReference type="ARBA" id="ARBA00022840"/>
    </source>
</evidence>
<dbReference type="InterPro" id="IPR003960">
    <property type="entry name" value="ATPase_AAA_CS"/>
</dbReference>
<dbReference type="PROSITE" id="PS00674">
    <property type="entry name" value="AAA"/>
    <property type="match status" value="1"/>
</dbReference>
<evidence type="ECO:0000256" key="6">
    <source>
        <dbReference type="SAM" id="MobiDB-lite"/>
    </source>
</evidence>
<dbReference type="InterPro" id="IPR027417">
    <property type="entry name" value="P-loop_NTPase"/>
</dbReference>
<dbReference type="InterPro" id="IPR032501">
    <property type="entry name" value="Prot_ATP_ID_OB_2nd"/>
</dbReference>
<evidence type="ECO:0000256" key="4">
    <source>
        <dbReference type="HAMAP-Rule" id="MF_02112"/>
    </source>
</evidence>